<keyword evidence="2" id="KW-1185">Reference proteome</keyword>
<protein>
    <submittedName>
        <fullName evidence="1">Uncharacterized protein</fullName>
    </submittedName>
</protein>
<evidence type="ECO:0000313" key="1">
    <source>
        <dbReference type="EMBL" id="MCG2614842.1"/>
    </source>
</evidence>
<dbReference type="RefSeq" id="WP_237871648.1">
    <property type="nucleotide sequence ID" value="NZ_JAKLTR010000006.1"/>
</dbReference>
<accession>A0ABS9KR82</accession>
<comment type="caution">
    <text evidence="1">The sequence shown here is derived from an EMBL/GenBank/DDBJ whole genome shotgun (WGS) entry which is preliminary data.</text>
</comment>
<dbReference type="EMBL" id="JAKLTR010000006">
    <property type="protein sequence ID" value="MCG2614842.1"/>
    <property type="molecule type" value="Genomic_DNA"/>
</dbReference>
<organism evidence="1 2">
    <name type="scientific">Terrimonas ginsenosidimutans</name>
    <dbReference type="NCBI Taxonomy" id="2908004"/>
    <lineage>
        <taxon>Bacteria</taxon>
        <taxon>Pseudomonadati</taxon>
        <taxon>Bacteroidota</taxon>
        <taxon>Chitinophagia</taxon>
        <taxon>Chitinophagales</taxon>
        <taxon>Chitinophagaceae</taxon>
        <taxon>Terrimonas</taxon>
    </lineage>
</organism>
<reference evidence="1" key="1">
    <citation type="submission" date="2022-01" db="EMBL/GenBank/DDBJ databases">
        <authorList>
            <person name="Jo J.-H."/>
            <person name="Im W.-T."/>
        </authorList>
    </citation>
    <scope>NUCLEOTIDE SEQUENCE</scope>
    <source>
        <strain evidence="1">NA20</strain>
    </source>
</reference>
<dbReference type="Proteomes" id="UP001165367">
    <property type="component" value="Unassembled WGS sequence"/>
</dbReference>
<evidence type="ECO:0000313" key="2">
    <source>
        <dbReference type="Proteomes" id="UP001165367"/>
    </source>
</evidence>
<sequence>MKRLMPAPQTGLMTALLPDPASADILSAANASLAFSMKNPTVEIISINTYKREHSTSYPGMPWNKQSLICKNESPLSNKIVS</sequence>
<proteinExistence type="predicted"/>
<gene>
    <name evidence="1" type="ORF">LZZ85_11140</name>
</gene>
<name>A0ABS9KR82_9BACT</name>